<proteinExistence type="inferred from homology"/>
<dbReference type="PANTHER" id="PTHR11127:SF2">
    <property type="entry name" value="LARGE RIBOSOMAL SUBUNIT PROTEIN EL14"/>
    <property type="match status" value="1"/>
</dbReference>
<dbReference type="InterPro" id="IPR014722">
    <property type="entry name" value="Rib_uL2_dom2"/>
</dbReference>
<dbReference type="Pfam" id="PF01929">
    <property type="entry name" value="Ribosomal_L14e"/>
    <property type="match status" value="1"/>
</dbReference>
<evidence type="ECO:0000259" key="4">
    <source>
        <dbReference type="SMART" id="SM00739"/>
    </source>
</evidence>
<evidence type="ECO:0000313" key="5">
    <source>
        <dbReference type="EMBL" id="KNE70020.1"/>
    </source>
</evidence>
<accession>A0A0L0T5K1</accession>
<dbReference type="SMART" id="SM00739">
    <property type="entry name" value="KOW"/>
    <property type="match status" value="1"/>
</dbReference>
<dbReference type="OrthoDB" id="1875589at2759"/>
<keyword evidence="2" id="KW-0689">Ribosomal protein</keyword>
<dbReference type="Proteomes" id="UP000054350">
    <property type="component" value="Unassembled WGS sequence"/>
</dbReference>
<dbReference type="SUPFAM" id="SSF50104">
    <property type="entry name" value="Translation proteins SH3-like domain"/>
    <property type="match status" value="1"/>
</dbReference>
<dbReference type="GO" id="GO:0022625">
    <property type="term" value="C:cytosolic large ribosomal subunit"/>
    <property type="evidence" value="ECO:0007669"/>
    <property type="project" value="TreeGrafter"/>
</dbReference>
<evidence type="ECO:0000256" key="1">
    <source>
        <dbReference type="ARBA" id="ARBA00006592"/>
    </source>
</evidence>
<dbReference type="Gene3D" id="6.10.250.2270">
    <property type="match status" value="1"/>
</dbReference>
<dbReference type="InterPro" id="IPR039660">
    <property type="entry name" value="Ribosomal_eL14"/>
</dbReference>
<dbReference type="InterPro" id="IPR002784">
    <property type="entry name" value="Ribosomal_eL14_dom"/>
</dbReference>
<dbReference type="OMA" id="ANWRFVE"/>
<dbReference type="GO" id="GO:0003723">
    <property type="term" value="F:RNA binding"/>
    <property type="evidence" value="ECO:0007669"/>
    <property type="project" value="InterPro"/>
</dbReference>
<dbReference type="PANTHER" id="PTHR11127">
    <property type="entry name" value="60S RIBOSOMAL PROTEIN L14"/>
    <property type="match status" value="1"/>
</dbReference>
<dbReference type="eggNOG" id="KOG3421">
    <property type="taxonomic scope" value="Eukaryota"/>
</dbReference>
<dbReference type="STRING" id="578462.A0A0L0T5K1"/>
<keyword evidence="6" id="KW-1185">Reference proteome</keyword>
<dbReference type="Pfam" id="PF00467">
    <property type="entry name" value="KOW"/>
    <property type="match status" value="1"/>
</dbReference>
<dbReference type="InterPro" id="IPR005824">
    <property type="entry name" value="KOW"/>
</dbReference>
<organism evidence="5 6">
    <name type="scientific">Allomyces macrogynus (strain ATCC 38327)</name>
    <name type="common">Allomyces javanicus var. macrogynus</name>
    <dbReference type="NCBI Taxonomy" id="578462"/>
    <lineage>
        <taxon>Eukaryota</taxon>
        <taxon>Fungi</taxon>
        <taxon>Fungi incertae sedis</taxon>
        <taxon>Blastocladiomycota</taxon>
        <taxon>Blastocladiomycetes</taxon>
        <taxon>Blastocladiales</taxon>
        <taxon>Blastocladiaceae</taxon>
        <taxon>Allomyces</taxon>
    </lineage>
</organism>
<dbReference type="Gene3D" id="2.30.30.30">
    <property type="match status" value="1"/>
</dbReference>
<name>A0A0L0T5K1_ALLM3</name>
<dbReference type="CDD" id="cd23702">
    <property type="entry name" value="eL14"/>
    <property type="match status" value="1"/>
</dbReference>
<dbReference type="AlphaFoldDB" id="A0A0L0T5K1"/>
<reference evidence="6" key="2">
    <citation type="submission" date="2009-11" db="EMBL/GenBank/DDBJ databases">
        <title>The Genome Sequence of Allomyces macrogynus strain ATCC 38327.</title>
        <authorList>
            <consortium name="The Broad Institute Genome Sequencing Platform"/>
            <person name="Russ C."/>
            <person name="Cuomo C."/>
            <person name="Shea T."/>
            <person name="Young S.K."/>
            <person name="Zeng Q."/>
            <person name="Koehrsen M."/>
            <person name="Haas B."/>
            <person name="Borodovsky M."/>
            <person name="Guigo R."/>
            <person name="Alvarado L."/>
            <person name="Berlin A."/>
            <person name="Borenstein D."/>
            <person name="Chen Z."/>
            <person name="Engels R."/>
            <person name="Freedman E."/>
            <person name="Gellesch M."/>
            <person name="Goldberg J."/>
            <person name="Griggs A."/>
            <person name="Gujja S."/>
            <person name="Heiman D."/>
            <person name="Hepburn T."/>
            <person name="Howarth C."/>
            <person name="Jen D."/>
            <person name="Larson L."/>
            <person name="Lewis B."/>
            <person name="Mehta T."/>
            <person name="Park D."/>
            <person name="Pearson M."/>
            <person name="Roberts A."/>
            <person name="Saif S."/>
            <person name="Shenoy N."/>
            <person name="Sisk P."/>
            <person name="Stolte C."/>
            <person name="Sykes S."/>
            <person name="Walk T."/>
            <person name="White J."/>
            <person name="Yandava C."/>
            <person name="Burger G."/>
            <person name="Gray M.W."/>
            <person name="Holland P.W.H."/>
            <person name="King N."/>
            <person name="Lang F.B.F."/>
            <person name="Roger A.J."/>
            <person name="Ruiz-Trillo I."/>
            <person name="Lander E."/>
            <person name="Nusbaum C."/>
        </authorList>
    </citation>
    <scope>NUCLEOTIDE SEQUENCE [LARGE SCALE GENOMIC DNA]</scope>
    <source>
        <strain evidence="6">ATCC 38327</strain>
    </source>
</reference>
<feature type="domain" description="KOW" evidence="4">
    <location>
        <begin position="7"/>
        <end position="34"/>
    </location>
</feature>
<protein>
    <recommendedName>
        <fullName evidence="4">KOW domain-containing protein</fullName>
    </recommendedName>
</protein>
<dbReference type="GO" id="GO:0006412">
    <property type="term" value="P:translation"/>
    <property type="evidence" value="ECO:0007669"/>
    <property type="project" value="InterPro"/>
</dbReference>
<comment type="similarity">
    <text evidence="1">Belongs to the eukaryotic ribosomal protein eL14 family.</text>
</comment>
<keyword evidence="3" id="KW-0687">Ribonucleoprotein</keyword>
<gene>
    <name evidence="5" type="ORF">AMAG_14856</name>
</gene>
<sequence>MPASTPFVQVGRVVVVTYGPDAGKLAVIVDIIDHNRALVDGPTTGVARQALSYKRLSLTSIVLDKVPRSIGTGALKKAVEAQDLAGKWAATSAAKKANQRTLRAGLSDFDRFKVAVLKKKARVAKAQAIKA</sequence>
<evidence type="ECO:0000313" key="6">
    <source>
        <dbReference type="Proteomes" id="UP000054350"/>
    </source>
</evidence>
<dbReference type="EMBL" id="GG745363">
    <property type="protein sequence ID" value="KNE70020.1"/>
    <property type="molecule type" value="Genomic_DNA"/>
</dbReference>
<dbReference type="GO" id="GO:0003735">
    <property type="term" value="F:structural constituent of ribosome"/>
    <property type="evidence" value="ECO:0007669"/>
    <property type="project" value="InterPro"/>
</dbReference>
<evidence type="ECO:0000256" key="3">
    <source>
        <dbReference type="ARBA" id="ARBA00023274"/>
    </source>
</evidence>
<reference evidence="5 6" key="1">
    <citation type="submission" date="2009-11" db="EMBL/GenBank/DDBJ databases">
        <title>Annotation of Allomyces macrogynus ATCC 38327.</title>
        <authorList>
            <consortium name="The Broad Institute Genome Sequencing Platform"/>
            <person name="Russ C."/>
            <person name="Cuomo C."/>
            <person name="Burger G."/>
            <person name="Gray M.W."/>
            <person name="Holland P.W.H."/>
            <person name="King N."/>
            <person name="Lang F.B.F."/>
            <person name="Roger A.J."/>
            <person name="Ruiz-Trillo I."/>
            <person name="Young S.K."/>
            <person name="Zeng Q."/>
            <person name="Gargeya S."/>
            <person name="Fitzgerald M."/>
            <person name="Haas B."/>
            <person name="Abouelleil A."/>
            <person name="Alvarado L."/>
            <person name="Arachchi H.M."/>
            <person name="Berlin A."/>
            <person name="Chapman S.B."/>
            <person name="Gearin G."/>
            <person name="Goldberg J."/>
            <person name="Griggs A."/>
            <person name="Gujja S."/>
            <person name="Hansen M."/>
            <person name="Heiman D."/>
            <person name="Howarth C."/>
            <person name="Larimer J."/>
            <person name="Lui A."/>
            <person name="MacDonald P.J.P."/>
            <person name="McCowen C."/>
            <person name="Montmayeur A."/>
            <person name="Murphy C."/>
            <person name="Neiman D."/>
            <person name="Pearson M."/>
            <person name="Priest M."/>
            <person name="Roberts A."/>
            <person name="Saif S."/>
            <person name="Shea T."/>
            <person name="Sisk P."/>
            <person name="Stolte C."/>
            <person name="Sykes S."/>
            <person name="Wortman J."/>
            <person name="Nusbaum C."/>
            <person name="Birren B."/>
        </authorList>
    </citation>
    <scope>NUCLEOTIDE SEQUENCE [LARGE SCALE GENOMIC DNA]</scope>
    <source>
        <strain evidence="5 6">ATCC 38327</strain>
    </source>
</reference>
<dbReference type="GO" id="GO:0042273">
    <property type="term" value="P:ribosomal large subunit biogenesis"/>
    <property type="evidence" value="ECO:0007669"/>
    <property type="project" value="TreeGrafter"/>
</dbReference>
<dbReference type="InterPro" id="IPR008991">
    <property type="entry name" value="Translation_prot_SH3-like_sf"/>
</dbReference>
<dbReference type="VEuPathDB" id="FungiDB:AMAG_14856"/>
<evidence type="ECO:0000256" key="2">
    <source>
        <dbReference type="ARBA" id="ARBA00022980"/>
    </source>
</evidence>